<dbReference type="Pfam" id="PF08238">
    <property type="entry name" value="Sel1"/>
    <property type="match status" value="2"/>
</dbReference>
<feature type="chain" id="PRO_5045737699" evidence="2">
    <location>
        <begin position="42"/>
        <end position="406"/>
    </location>
</feature>
<reference evidence="4 5" key="1">
    <citation type="journal article" date="2021" name="Int. J. Syst. Evol. Microbiol.">
        <title>Novosphingobium decolorationis sp. nov., an aniline blue-decolourizing bacterium isolated from East Pacific sediment.</title>
        <authorList>
            <person name="Chen X."/>
            <person name="Dong B."/>
            <person name="Chen T."/>
            <person name="Ren N."/>
            <person name="Wang J."/>
            <person name="Xu Y."/>
            <person name="Yang J."/>
            <person name="Zhu S."/>
            <person name="Chen J."/>
        </authorList>
    </citation>
    <scope>NUCLEOTIDE SEQUENCE [LARGE SCALE GENOMIC DNA]</scope>
    <source>
        <strain evidence="4 5">502str22</strain>
    </source>
</reference>
<feature type="compositionally biased region" description="Low complexity" evidence="1">
    <location>
        <begin position="254"/>
        <end position="293"/>
    </location>
</feature>
<keyword evidence="2" id="KW-0732">Signal</keyword>
<evidence type="ECO:0000313" key="5">
    <source>
        <dbReference type="Proteomes" id="UP000677126"/>
    </source>
</evidence>
<feature type="compositionally biased region" description="Polar residues" evidence="1">
    <location>
        <begin position="224"/>
        <end position="237"/>
    </location>
</feature>
<sequence length="406" mass="42509">MRFAKGPALIHCRRPHLPLRRALTGGFAALALLAASPPAHAAQDTGAAARADVKAGVDAWSAGNYAEAVALWQPLAAKDDPDALFNLAQAYKLGRGVPEDLDQARSLYGRAAALGHVQAADTYGLLLFQEGERETALPYIKASARRGDPRAQYVLGIAHFNGDFVPKDWVEAYALLTLARQDGLPQATKALAQMDGYIPLDQRQEGIARAGQLAQESRAERTRQATTNELAGPSQDSAPGARTASREPDPLVQAATRARGASAAEAGADYARPSAGNTPPAPAANAWPAPSVAFGSGSSVPTAKAKASPAARRPTSETTPPAAKPATPRMTGPWELQLGAFGVEGNAQKLWNKVRTRPEVQGAVRRTEPAGRLTVLFASGYPSRSAASSACAKLKAGGYDCLVTRN</sequence>
<gene>
    <name evidence="4" type="ORF">HT578_06730</name>
</gene>
<proteinExistence type="predicted"/>
<dbReference type="SMART" id="SM00671">
    <property type="entry name" value="SEL1"/>
    <property type="match status" value="2"/>
</dbReference>
<organism evidence="4 5">
    <name type="scientific">Novosphingobium decolorationis</name>
    <dbReference type="NCBI Taxonomy" id="2698673"/>
    <lineage>
        <taxon>Bacteria</taxon>
        <taxon>Pseudomonadati</taxon>
        <taxon>Pseudomonadota</taxon>
        <taxon>Alphaproteobacteria</taxon>
        <taxon>Sphingomonadales</taxon>
        <taxon>Sphingomonadaceae</taxon>
        <taxon>Novosphingobium</taxon>
    </lineage>
</organism>
<dbReference type="PANTHER" id="PTHR45011">
    <property type="entry name" value="DAP3-BINDING CELL DEATH ENHANCER 1"/>
    <property type="match status" value="1"/>
</dbReference>
<dbReference type="InterPro" id="IPR006597">
    <property type="entry name" value="Sel1-like"/>
</dbReference>
<accession>A0ABX8E2R3</accession>
<dbReference type="Gene3D" id="3.30.70.1070">
    <property type="entry name" value="Sporulation related repeat"/>
    <property type="match status" value="1"/>
</dbReference>
<dbReference type="PANTHER" id="PTHR45011:SF1">
    <property type="entry name" value="DAP3-BINDING CELL DEATH ENHANCER 1"/>
    <property type="match status" value="1"/>
</dbReference>
<dbReference type="InterPro" id="IPR036680">
    <property type="entry name" value="SPOR-like_sf"/>
</dbReference>
<dbReference type="InterPro" id="IPR007730">
    <property type="entry name" value="SPOR-like_dom"/>
</dbReference>
<feature type="region of interest" description="Disordered" evidence="1">
    <location>
        <begin position="209"/>
        <end position="332"/>
    </location>
</feature>
<feature type="signal peptide" evidence="2">
    <location>
        <begin position="1"/>
        <end position="41"/>
    </location>
</feature>
<name>A0ABX8E2R3_9SPHN</name>
<dbReference type="Proteomes" id="UP000677126">
    <property type="component" value="Chromosome"/>
</dbReference>
<dbReference type="PROSITE" id="PS51724">
    <property type="entry name" value="SPOR"/>
    <property type="match status" value="1"/>
</dbReference>
<protein>
    <submittedName>
        <fullName evidence="4">SPOR domain-containing protein</fullName>
    </submittedName>
</protein>
<dbReference type="InterPro" id="IPR052748">
    <property type="entry name" value="ISR_Activator"/>
</dbReference>
<keyword evidence="5" id="KW-1185">Reference proteome</keyword>
<dbReference type="InterPro" id="IPR011990">
    <property type="entry name" value="TPR-like_helical_dom_sf"/>
</dbReference>
<feature type="domain" description="SPOR" evidence="3">
    <location>
        <begin position="328"/>
        <end position="406"/>
    </location>
</feature>
<evidence type="ECO:0000256" key="2">
    <source>
        <dbReference type="SAM" id="SignalP"/>
    </source>
</evidence>
<dbReference type="Pfam" id="PF05036">
    <property type="entry name" value="SPOR"/>
    <property type="match status" value="1"/>
</dbReference>
<evidence type="ECO:0000259" key="3">
    <source>
        <dbReference type="PROSITE" id="PS51724"/>
    </source>
</evidence>
<dbReference type="EMBL" id="CP054856">
    <property type="protein sequence ID" value="QVM83424.1"/>
    <property type="molecule type" value="Genomic_DNA"/>
</dbReference>
<dbReference type="Gene3D" id="1.25.40.10">
    <property type="entry name" value="Tetratricopeptide repeat domain"/>
    <property type="match status" value="1"/>
</dbReference>
<evidence type="ECO:0000256" key="1">
    <source>
        <dbReference type="SAM" id="MobiDB-lite"/>
    </source>
</evidence>
<evidence type="ECO:0000313" key="4">
    <source>
        <dbReference type="EMBL" id="QVM83424.1"/>
    </source>
</evidence>
<feature type="compositionally biased region" description="Low complexity" evidence="1">
    <location>
        <begin position="302"/>
        <end position="331"/>
    </location>
</feature>
<dbReference type="SUPFAM" id="SSF81901">
    <property type="entry name" value="HCP-like"/>
    <property type="match status" value="1"/>
</dbReference>
<dbReference type="SUPFAM" id="SSF110997">
    <property type="entry name" value="Sporulation related repeat"/>
    <property type="match status" value="1"/>
</dbReference>